<feature type="domain" description="HTH arsR-type" evidence="1">
    <location>
        <begin position="1"/>
        <end position="112"/>
    </location>
</feature>
<dbReference type="PANTHER" id="PTHR38600">
    <property type="entry name" value="TRANSCRIPTIONAL REGULATORY PROTEIN"/>
    <property type="match status" value="1"/>
</dbReference>
<dbReference type="PROSITE" id="PS50987">
    <property type="entry name" value="HTH_ARSR_2"/>
    <property type="match status" value="1"/>
</dbReference>
<dbReference type="Gene3D" id="1.10.10.10">
    <property type="entry name" value="Winged helix-like DNA-binding domain superfamily/Winged helix DNA-binding domain"/>
    <property type="match status" value="1"/>
</dbReference>
<name>A0A9X2PDS6_9HYPH</name>
<dbReference type="Proteomes" id="UP001151088">
    <property type="component" value="Unassembled WGS sequence"/>
</dbReference>
<evidence type="ECO:0000259" key="1">
    <source>
        <dbReference type="PROSITE" id="PS50987"/>
    </source>
</evidence>
<organism evidence="2 3">
    <name type="scientific">Ancylobacter mangrovi</name>
    <dbReference type="NCBI Taxonomy" id="2972472"/>
    <lineage>
        <taxon>Bacteria</taxon>
        <taxon>Pseudomonadati</taxon>
        <taxon>Pseudomonadota</taxon>
        <taxon>Alphaproteobacteria</taxon>
        <taxon>Hyphomicrobiales</taxon>
        <taxon>Xanthobacteraceae</taxon>
        <taxon>Ancylobacter</taxon>
    </lineage>
</organism>
<keyword evidence="3" id="KW-1185">Reference proteome</keyword>
<dbReference type="EMBL" id="JANTHZ010000001">
    <property type="protein sequence ID" value="MCS0493712.1"/>
    <property type="molecule type" value="Genomic_DNA"/>
</dbReference>
<dbReference type="SUPFAM" id="SSF46785">
    <property type="entry name" value="Winged helix' DNA-binding domain"/>
    <property type="match status" value="1"/>
</dbReference>
<comment type="caution">
    <text evidence="2">The sequence shown here is derived from an EMBL/GenBank/DDBJ whole genome shotgun (WGS) entry which is preliminary data.</text>
</comment>
<accession>A0A9X2PDS6</accession>
<dbReference type="InterPro" id="IPR036390">
    <property type="entry name" value="WH_DNA-bd_sf"/>
</dbReference>
<dbReference type="GO" id="GO:0003700">
    <property type="term" value="F:DNA-binding transcription factor activity"/>
    <property type="evidence" value="ECO:0007669"/>
    <property type="project" value="InterPro"/>
</dbReference>
<protein>
    <submittedName>
        <fullName evidence="2">Metalloregulator ArsR/SmtB family transcription factor</fullName>
    </submittedName>
</protein>
<dbReference type="InterPro" id="IPR036388">
    <property type="entry name" value="WH-like_DNA-bd_sf"/>
</dbReference>
<dbReference type="InterPro" id="IPR011991">
    <property type="entry name" value="ArsR-like_HTH"/>
</dbReference>
<dbReference type="PRINTS" id="PR00778">
    <property type="entry name" value="HTHARSR"/>
</dbReference>
<sequence length="114" mass="12616">MSLNPAPLDDAFRALADPTRRAVVEALARGPATVSELARPFDMAMPSFLQHLKVLEEGGLVATSKKGRVRTCALRPEPLAAVGGWLDAQRALWTQRLDQLDRLLLSLKNDEERR</sequence>
<evidence type="ECO:0000313" key="3">
    <source>
        <dbReference type="Proteomes" id="UP001151088"/>
    </source>
</evidence>
<gene>
    <name evidence="2" type="ORF">NVS89_01285</name>
</gene>
<dbReference type="PANTHER" id="PTHR38600:SF2">
    <property type="entry name" value="SLL0088 PROTEIN"/>
    <property type="match status" value="1"/>
</dbReference>
<dbReference type="Pfam" id="PF12840">
    <property type="entry name" value="HTH_20"/>
    <property type="match status" value="1"/>
</dbReference>
<evidence type="ECO:0000313" key="2">
    <source>
        <dbReference type="EMBL" id="MCS0493712.1"/>
    </source>
</evidence>
<dbReference type="InterPro" id="IPR001845">
    <property type="entry name" value="HTH_ArsR_DNA-bd_dom"/>
</dbReference>
<dbReference type="NCBIfam" id="NF033788">
    <property type="entry name" value="HTH_metalloreg"/>
    <property type="match status" value="1"/>
</dbReference>
<reference evidence="2" key="1">
    <citation type="submission" date="2022-08" db="EMBL/GenBank/DDBJ databases">
        <authorList>
            <person name="Li F."/>
        </authorList>
    </citation>
    <scope>NUCLEOTIDE SEQUENCE</scope>
    <source>
        <strain evidence="2">MQZ15Z-1</strain>
    </source>
</reference>
<dbReference type="RefSeq" id="WP_258730664.1">
    <property type="nucleotide sequence ID" value="NZ_JANTHY010000001.1"/>
</dbReference>
<dbReference type="SMART" id="SM00418">
    <property type="entry name" value="HTH_ARSR"/>
    <property type="match status" value="1"/>
</dbReference>
<proteinExistence type="predicted"/>
<dbReference type="CDD" id="cd00090">
    <property type="entry name" value="HTH_ARSR"/>
    <property type="match status" value="1"/>
</dbReference>
<dbReference type="AlphaFoldDB" id="A0A9X2PDS6"/>